<name>A0ACB8KFU3_CITSI</name>
<sequence>MNIEEYYAKMKLLVNKLACAGDVITEKDLLMRILNGLGSGYLDLASIITAKKMSYDDAYALLLTHEARLEQSQGTKTMLNANYSSMNANNSYMRGNFRRGTFGNGYCGRSGNRSFNGGRGVFYNPYPRGSPTSVANFGGYGRDECWHKYDDSPTPLPKHFRRGRSFGSKAAYMANFDSFTNYAGPTVEDNYAAPFYSGFNPMYHSPYPSAEFNTPEACLTNYEGPADDGWYLDSGATHHLTNNMANMNVREEFKGLDQLVIGNGQGLFITHVGDACFTYKRSNAAYKPTYILLKDMLLVPDIIKNLLSISKLTTDNNLSIEFVGDVCYVKDSLMRQVLLKGLAKKGLYKLILKPSESVPSSFLCQSSHIQPLSMLSACSFDPHVLNNTQNNDFSSISLCNASDNKVSSQNSSCNGLNNKALLLHRRFGHPNSQTLMHLLKNDASVNLSSNSMKQALNQICEACQMGKSHKLHFPITEIKTTKSLELIHTDLWGPSPIPSRDRYTYYISFVDDFSRYTWIYPLKLKSEALEVFKLFKLQVENQLSTTIKHLQSDWEGEYRAFTHFLNQCGIIFRHSCPYTHHQNGVVERKHRHTIELGLTLLAQAKLPFKFWWDAFHTAVYHINRLPSTALKLITPYEKIFNHKPDYSMLKCFEPDSVYEAMQNPKWLIAMKEEYAALMQNGTWSLVPRIVDQKVVGNKWVYRVKYNTDGSVAKYKARLVAKGFQQIMGVNCFETFNPVIKPATVRVILSLAVMNQWKIRQVDMNNAFLNGELTKEVFMDQPEGFVDVEKPAYVCKLHKSLYGLKQAPRAWYDKLRGCLLQWGFLNSSSDTSLFLRSKSSLILILIYVDDILITGPNSSELESFIAEFSTMFALKDLGALSYFLGIEVLYDTDCVYLSQRKYIRDLLSKVEMINCKDVETPMSIGLKLQKEAQGSLGHYVEDVTHYRSIVGGMQYLVLTRPEIALSVHKLSQCVSAPTLQHLMACKRVLRYMKATQNYGLKFIKEGDMKLTCFIDADWAGDLDDRKSVGAYCVYLGHNLVSWSSKKQPVIARSSTKSEYRSLAAASVEISWLQSLFSELKLQCTEKPAIWFDNLSATELAHNPVFHSRTKYIEIDIHYVREKVLAGELSIKYVPSEEQVADIMTKPLSFIKFNYLRAKLNVLLCPLSLRGAVKEAHYSSSSVKPRQQKVISEM</sequence>
<protein>
    <submittedName>
        <fullName evidence="1">Retrovirus-related pol polyprotein from transposon RE1</fullName>
    </submittedName>
</protein>
<evidence type="ECO:0000313" key="2">
    <source>
        <dbReference type="Proteomes" id="UP000829398"/>
    </source>
</evidence>
<keyword evidence="2" id="KW-1185">Reference proteome</keyword>
<proteinExistence type="predicted"/>
<evidence type="ECO:0000313" key="1">
    <source>
        <dbReference type="EMBL" id="KAH9753204.1"/>
    </source>
</evidence>
<dbReference type="EMBL" id="CM039174">
    <property type="protein sequence ID" value="KAH9753204.1"/>
    <property type="molecule type" value="Genomic_DNA"/>
</dbReference>
<organism evidence="1 2">
    <name type="scientific">Citrus sinensis</name>
    <name type="common">Sweet orange</name>
    <name type="synonym">Citrus aurantium var. sinensis</name>
    <dbReference type="NCBI Taxonomy" id="2711"/>
    <lineage>
        <taxon>Eukaryota</taxon>
        <taxon>Viridiplantae</taxon>
        <taxon>Streptophyta</taxon>
        <taxon>Embryophyta</taxon>
        <taxon>Tracheophyta</taxon>
        <taxon>Spermatophyta</taxon>
        <taxon>Magnoliopsida</taxon>
        <taxon>eudicotyledons</taxon>
        <taxon>Gunneridae</taxon>
        <taxon>Pentapetalae</taxon>
        <taxon>rosids</taxon>
        <taxon>malvids</taxon>
        <taxon>Sapindales</taxon>
        <taxon>Rutaceae</taxon>
        <taxon>Aurantioideae</taxon>
        <taxon>Citrus</taxon>
    </lineage>
</organism>
<comment type="caution">
    <text evidence="1">The sequence shown here is derived from an EMBL/GenBank/DDBJ whole genome shotgun (WGS) entry which is preliminary data.</text>
</comment>
<reference evidence="2" key="1">
    <citation type="journal article" date="2023" name="Hortic. Res.">
        <title>A chromosome-level phased genome enabling allele-level studies in sweet orange: a case study on citrus Huanglongbing tolerance.</title>
        <authorList>
            <person name="Wu B."/>
            <person name="Yu Q."/>
            <person name="Deng Z."/>
            <person name="Duan Y."/>
            <person name="Luo F."/>
            <person name="Gmitter F. Jr."/>
        </authorList>
    </citation>
    <scope>NUCLEOTIDE SEQUENCE [LARGE SCALE GENOMIC DNA]</scope>
    <source>
        <strain evidence="2">cv. Valencia</strain>
    </source>
</reference>
<dbReference type="Proteomes" id="UP000829398">
    <property type="component" value="Chromosome 5"/>
</dbReference>
<gene>
    <name evidence="1" type="ORF">KPL71_014990</name>
</gene>
<accession>A0ACB8KFU3</accession>